<evidence type="ECO:0000313" key="2">
    <source>
        <dbReference type="Proteomes" id="UP001221757"/>
    </source>
</evidence>
<feature type="non-terminal residue" evidence="1">
    <location>
        <position position="141"/>
    </location>
</feature>
<evidence type="ECO:0000313" key="1">
    <source>
        <dbReference type="EMBL" id="KAJ7605652.1"/>
    </source>
</evidence>
<comment type="caution">
    <text evidence="1">The sequence shown here is derived from an EMBL/GenBank/DDBJ whole genome shotgun (WGS) entry which is preliminary data.</text>
</comment>
<proteinExistence type="predicted"/>
<dbReference type="AlphaFoldDB" id="A0AAD7AZQ3"/>
<accession>A0AAD7AZQ3</accession>
<dbReference type="EMBL" id="JARKIE010001145">
    <property type="protein sequence ID" value="KAJ7605652.1"/>
    <property type="molecule type" value="Genomic_DNA"/>
</dbReference>
<reference evidence="1" key="1">
    <citation type="submission" date="2023-03" db="EMBL/GenBank/DDBJ databases">
        <title>Massive genome expansion in bonnet fungi (Mycena s.s.) driven by repeated elements and novel gene families across ecological guilds.</title>
        <authorList>
            <consortium name="Lawrence Berkeley National Laboratory"/>
            <person name="Harder C.B."/>
            <person name="Miyauchi S."/>
            <person name="Viragh M."/>
            <person name="Kuo A."/>
            <person name="Thoen E."/>
            <person name="Andreopoulos B."/>
            <person name="Lu D."/>
            <person name="Skrede I."/>
            <person name="Drula E."/>
            <person name="Henrissat B."/>
            <person name="Morin E."/>
            <person name="Kohler A."/>
            <person name="Barry K."/>
            <person name="LaButti K."/>
            <person name="Morin E."/>
            <person name="Salamov A."/>
            <person name="Lipzen A."/>
            <person name="Mereny Z."/>
            <person name="Hegedus B."/>
            <person name="Baldrian P."/>
            <person name="Stursova M."/>
            <person name="Weitz H."/>
            <person name="Taylor A."/>
            <person name="Grigoriev I.V."/>
            <person name="Nagy L.G."/>
            <person name="Martin F."/>
            <person name="Kauserud H."/>
        </authorList>
    </citation>
    <scope>NUCLEOTIDE SEQUENCE</scope>
    <source>
        <strain evidence="1">CBHHK067</strain>
    </source>
</reference>
<protein>
    <submittedName>
        <fullName evidence="1">Uncharacterized protein</fullName>
    </submittedName>
</protein>
<gene>
    <name evidence="1" type="ORF">B0H17DRAFT_968014</name>
</gene>
<sequence>MQDTNGKEYQIFTMYKRVDKKIKPVSTTFSPEYEVKRCIQEDPMLTLAELSPNPPPFTPTSRLNKEQLCLLEINKDGFLTPEEERVFERVMELNQGALAFEDIERGTFKDEYFSPYKIATVPHVPWEYKNIPIPPGILKKV</sequence>
<name>A0AAD7AZQ3_MYCRO</name>
<keyword evidence="2" id="KW-1185">Reference proteome</keyword>
<dbReference type="Proteomes" id="UP001221757">
    <property type="component" value="Unassembled WGS sequence"/>
</dbReference>
<organism evidence="1 2">
    <name type="scientific">Mycena rosella</name>
    <name type="common">Pink bonnet</name>
    <name type="synonym">Agaricus rosellus</name>
    <dbReference type="NCBI Taxonomy" id="1033263"/>
    <lineage>
        <taxon>Eukaryota</taxon>
        <taxon>Fungi</taxon>
        <taxon>Dikarya</taxon>
        <taxon>Basidiomycota</taxon>
        <taxon>Agaricomycotina</taxon>
        <taxon>Agaricomycetes</taxon>
        <taxon>Agaricomycetidae</taxon>
        <taxon>Agaricales</taxon>
        <taxon>Marasmiineae</taxon>
        <taxon>Mycenaceae</taxon>
        <taxon>Mycena</taxon>
    </lineage>
</organism>